<reference evidence="2" key="1">
    <citation type="submission" date="2022-12" db="EMBL/GenBank/DDBJ databases">
        <authorList>
            <person name="Petersen C."/>
        </authorList>
    </citation>
    <scope>NUCLEOTIDE SEQUENCE</scope>
    <source>
        <strain evidence="2">IBT 30728</strain>
    </source>
</reference>
<comment type="caution">
    <text evidence="2">The sequence shown here is derived from an EMBL/GenBank/DDBJ whole genome shotgun (WGS) entry which is preliminary data.</text>
</comment>
<protein>
    <submittedName>
        <fullName evidence="2">Uncharacterized protein</fullName>
    </submittedName>
</protein>
<feature type="compositionally biased region" description="Basic and acidic residues" evidence="1">
    <location>
        <begin position="134"/>
        <end position="145"/>
    </location>
</feature>
<name>A0A9W9WV91_9EURO</name>
<dbReference type="GeneID" id="81627184"/>
<dbReference type="AlphaFoldDB" id="A0A9W9WV91"/>
<dbReference type="EMBL" id="JAPWDQ010000010">
    <property type="protein sequence ID" value="KAJ5477190.1"/>
    <property type="molecule type" value="Genomic_DNA"/>
</dbReference>
<gene>
    <name evidence="2" type="ORF">N7539_007334</name>
</gene>
<feature type="region of interest" description="Disordered" evidence="1">
    <location>
        <begin position="118"/>
        <end position="145"/>
    </location>
</feature>
<reference evidence="2" key="2">
    <citation type="journal article" date="2023" name="IMA Fungus">
        <title>Comparative genomic study of the Penicillium genus elucidates a diverse pangenome and 15 lateral gene transfer events.</title>
        <authorList>
            <person name="Petersen C."/>
            <person name="Sorensen T."/>
            <person name="Nielsen M.R."/>
            <person name="Sondergaard T.E."/>
            <person name="Sorensen J.L."/>
            <person name="Fitzpatrick D.A."/>
            <person name="Frisvad J.C."/>
            <person name="Nielsen K.L."/>
        </authorList>
    </citation>
    <scope>NUCLEOTIDE SEQUENCE</scope>
    <source>
        <strain evidence="2">IBT 30728</strain>
    </source>
</reference>
<keyword evidence="3" id="KW-1185">Reference proteome</keyword>
<organism evidence="2 3">
    <name type="scientific">Penicillium diatomitis</name>
    <dbReference type="NCBI Taxonomy" id="2819901"/>
    <lineage>
        <taxon>Eukaryota</taxon>
        <taxon>Fungi</taxon>
        <taxon>Dikarya</taxon>
        <taxon>Ascomycota</taxon>
        <taxon>Pezizomycotina</taxon>
        <taxon>Eurotiomycetes</taxon>
        <taxon>Eurotiomycetidae</taxon>
        <taxon>Eurotiales</taxon>
        <taxon>Aspergillaceae</taxon>
        <taxon>Penicillium</taxon>
    </lineage>
</organism>
<evidence type="ECO:0000313" key="3">
    <source>
        <dbReference type="Proteomes" id="UP001148312"/>
    </source>
</evidence>
<evidence type="ECO:0000256" key="1">
    <source>
        <dbReference type="SAM" id="MobiDB-lite"/>
    </source>
</evidence>
<proteinExistence type="predicted"/>
<dbReference type="Proteomes" id="UP001148312">
    <property type="component" value="Unassembled WGS sequence"/>
</dbReference>
<evidence type="ECO:0000313" key="2">
    <source>
        <dbReference type="EMBL" id="KAJ5477190.1"/>
    </source>
</evidence>
<accession>A0A9W9WV91</accession>
<dbReference type="RefSeq" id="XP_056787734.1">
    <property type="nucleotide sequence ID" value="XM_056936935.1"/>
</dbReference>
<sequence>MVDRWMLWGLFAGRAGKFVRSWTTLDRLGPPDVHIGQEAGKHRVPDDWLVMTLRLRQGAFSTALGLCLSDPVAQLTMRIGFETSSPERPRRTQAAVHDPKCLHRAGIDCGKKKANDDPVAGLLHLSPTSTTREQAGDEERAGLTT</sequence>